<dbReference type="Proteomes" id="UP001341135">
    <property type="component" value="Chromosome"/>
</dbReference>
<keyword evidence="1" id="KW-0472">Membrane</keyword>
<accession>A0ABM8IZ48</accession>
<feature type="transmembrane region" description="Helical" evidence="1">
    <location>
        <begin position="587"/>
        <end position="605"/>
    </location>
</feature>
<protein>
    <recommendedName>
        <fullName evidence="4">Glycosyltransferase RgtA/B/C/D-like domain-containing protein</fullName>
    </recommendedName>
</protein>
<feature type="transmembrane region" description="Helical" evidence="1">
    <location>
        <begin position="558"/>
        <end position="581"/>
    </location>
</feature>
<keyword evidence="3" id="KW-1185">Reference proteome</keyword>
<feature type="transmembrane region" description="Helical" evidence="1">
    <location>
        <begin position="373"/>
        <end position="393"/>
    </location>
</feature>
<dbReference type="GeneID" id="89290390"/>
<feature type="transmembrane region" description="Helical" evidence="1">
    <location>
        <begin position="519"/>
        <end position="537"/>
    </location>
</feature>
<feature type="transmembrane region" description="Helical" evidence="1">
    <location>
        <begin position="405"/>
        <end position="424"/>
    </location>
</feature>
<dbReference type="RefSeq" id="WP_338250502.1">
    <property type="nucleotide sequence ID" value="NZ_AP028907.1"/>
</dbReference>
<feature type="transmembrane region" description="Helical" evidence="1">
    <location>
        <begin position="234"/>
        <end position="252"/>
    </location>
</feature>
<reference evidence="2 3" key="1">
    <citation type="submission" date="2023-09" db="EMBL/GenBank/DDBJ databases">
        <title>Pyrofollis japonicus gen. nov. sp. nov., a novel member of the family Pyrodictiaceae isolated from the Iheya North hydrothermal field.</title>
        <authorList>
            <person name="Miyazaki U."/>
            <person name="Sanari M."/>
            <person name="Tame A."/>
            <person name="Kitajima M."/>
            <person name="Okamoto A."/>
            <person name="Sawayama S."/>
            <person name="Miyazaki J."/>
            <person name="Takai K."/>
            <person name="Nakagawa S."/>
        </authorList>
    </citation>
    <scope>NUCLEOTIDE SEQUENCE [LARGE SCALE GENOMIC DNA]</scope>
    <source>
        <strain evidence="2 3">AV2</strain>
    </source>
</reference>
<evidence type="ECO:0000313" key="2">
    <source>
        <dbReference type="EMBL" id="BES82818.1"/>
    </source>
</evidence>
<feature type="transmembrane region" description="Helical" evidence="1">
    <location>
        <begin position="475"/>
        <end position="499"/>
    </location>
</feature>
<feature type="transmembrane region" description="Helical" evidence="1">
    <location>
        <begin position="694"/>
        <end position="727"/>
    </location>
</feature>
<evidence type="ECO:0000256" key="1">
    <source>
        <dbReference type="SAM" id="Phobius"/>
    </source>
</evidence>
<feature type="transmembrane region" description="Helical" evidence="1">
    <location>
        <begin position="6"/>
        <end position="28"/>
    </location>
</feature>
<keyword evidence="1" id="KW-1133">Transmembrane helix</keyword>
<keyword evidence="1" id="KW-0812">Transmembrane</keyword>
<feature type="transmembrane region" description="Helical" evidence="1">
    <location>
        <begin position="436"/>
        <end position="455"/>
    </location>
</feature>
<feature type="transmembrane region" description="Helical" evidence="1">
    <location>
        <begin position="294"/>
        <end position="312"/>
    </location>
</feature>
<name>A0ABM8IZ48_9CREN</name>
<sequence length="737" mass="75266">MTAHSAGTRLAVLVVAAAYLASLTVLYVGGLSKTIVIEDYVSDEVWYVPSAVNVARKVLGWDPVPLVNRTHAVYTVFYNPGECTAAEAGLLLLEEVPGARLLDKQYREVHALLVEAPARAHERVVLLPYVSTCFLDVVPGVMPDKRDINNYLNTEHPPLAKYIFAALIDAFGFRYWVWRAASFAAGALGLAAVAAAAYWVARRAPGPLGLAAAAAPVVLVMLDENVRAMSAVGMLDVYAASLDALAAAALLYGRPLAAALLVGLAGSAKYTGLFVLPALLVYARLRGWPTGRTLLLLALPFAVVLASWAPFIEWMGPSAWMNEVLGSLKWHTTSRPAGGPPSTTPLGLLLGTPGFVLHYVEGKPLLTAASSPLVTLPALLVASAALAAAGLSACRGRGCEPGPAAAAAALVSAVAGYAAVYAAGNHTLYNFYGVQLSMLSGAVLALAPVLSASAVRGLSRSGLSECLATETAARWLAGAAAAAGALASAALAGGTPWSGFTEPSEAPLLHAALAYGDKLTRLGLAAAGAGFYGLLGYRLAALHAPAGRHRAAKTVLMWFSAGLLAYTGPAGVFAPVLAAAALASPGLFDGLLAGMLAPSPLYAGLAGLQRSRARRALYLLGLAAGYSLAAAVAGPEPSGPAIPVAAALAGAATATLLEARPHAILALLAAYSPDTIAVLAAAPPRSRGYTPWPFIAFAAAAVLLGSPLLLRAAAIASAIAALVDALLDSQAEDNESR</sequence>
<feature type="transmembrane region" description="Helical" evidence="1">
    <location>
        <begin position="617"/>
        <end position="634"/>
    </location>
</feature>
<organism evidence="2 3">
    <name type="scientific">Pyrodictium abyssi</name>
    <dbReference type="NCBI Taxonomy" id="54256"/>
    <lineage>
        <taxon>Archaea</taxon>
        <taxon>Thermoproteota</taxon>
        <taxon>Thermoprotei</taxon>
        <taxon>Desulfurococcales</taxon>
        <taxon>Pyrodictiaceae</taxon>
        <taxon>Pyrodictium</taxon>
    </lineage>
</organism>
<evidence type="ECO:0008006" key="4">
    <source>
        <dbReference type="Google" id="ProtNLM"/>
    </source>
</evidence>
<proteinExistence type="predicted"/>
<feature type="transmembrane region" description="Helical" evidence="1">
    <location>
        <begin position="206"/>
        <end position="222"/>
    </location>
</feature>
<feature type="transmembrane region" description="Helical" evidence="1">
    <location>
        <begin position="176"/>
        <end position="200"/>
    </location>
</feature>
<gene>
    <name evidence="2" type="ORF">PABY_23850</name>
</gene>
<feature type="transmembrane region" description="Helical" evidence="1">
    <location>
        <begin position="258"/>
        <end position="282"/>
    </location>
</feature>
<dbReference type="EMBL" id="AP028907">
    <property type="protein sequence ID" value="BES82818.1"/>
    <property type="molecule type" value="Genomic_DNA"/>
</dbReference>
<evidence type="ECO:0000313" key="3">
    <source>
        <dbReference type="Proteomes" id="UP001341135"/>
    </source>
</evidence>